<dbReference type="PRINTS" id="PR01036">
    <property type="entry name" value="TCRTETB"/>
</dbReference>
<feature type="region of interest" description="Disordered" evidence="5">
    <location>
        <begin position="1"/>
        <end position="30"/>
    </location>
</feature>
<reference evidence="8" key="1">
    <citation type="submission" date="2023-03" db="EMBL/GenBank/DDBJ databases">
        <title>Massive genome expansion in bonnet fungi (Mycena s.s.) driven by repeated elements and novel gene families across ecological guilds.</title>
        <authorList>
            <consortium name="Lawrence Berkeley National Laboratory"/>
            <person name="Harder C.B."/>
            <person name="Miyauchi S."/>
            <person name="Viragh M."/>
            <person name="Kuo A."/>
            <person name="Thoen E."/>
            <person name="Andreopoulos B."/>
            <person name="Lu D."/>
            <person name="Skrede I."/>
            <person name="Drula E."/>
            <person name="Henrissat B."/>
            <person name="Morin E."/>
            <person name="Kohler A."/>
            <person name="Barry K."/>
            <person name="LaButti K."/>
            <person name="Morin E."/>
            <person name="Salamov A."/>
            <person name="Lipzen A."/>
            <person name="Mereny Z."/>
            <person name="Hegedus B."/>
            <person name="Baldrian P."/>
            <person name="Stursova M."/>
            <person name="Weitz H."/>
            <person name="Taylor A."/>
            <person name="Grigoriev I.V."/>
            <person name="Nagy L.G."/>
            <person name="Martin F."/>
            <person name="Kauserud H."/>
        </authorList>
    </citation>
    <scope>NUCLEOTIDE SEQUENCE</scope>
    <source>
        <strain evidence="8">CBHHK182m</strain>
    </source>
</reference>
<protein>
    <submittedName>
        <fullName evidence="8">ABC transporter</fullName>
    </submittedName>
</protein>
<feature type="transmembrane region" description="Helical" evidence="6">
    <location>
        <begin position="367"/>
        <end position="387"/>
    </location>
</feature>
<evidence type="ECO:0000256" key="2">
    <source>
        <dbReference type="ARBA" id="ARBA00022692"/>
    </source>
</evidence>
<dbReference type="Proteomes" id="UP001215598">
    <property type="component" value="Unassembled WGS sequence"/>
</dbReference>
<dbReference type="CDD" id="cd17502">
    <property type="entry name" value="MFS_Azr1_MDR_like"/>
    <property type="match status" value="1"/>
</dbReference>
<feature type="transmembrane region" description="Helical" evidence="6">
    <location>
        <begin position="165"/>
        <end position="183"/>
    </location>
</feature>
<feature type="transmembrane region" description="Helical" evidence="6">
    <location>
        <begin position="76"/>
        <end position="95"/>
    </location>
</feature>
<feature type="transmembrane region" description="Helical" evidence="6">
    <location>
        <begin position="231"/>
        <end position="253"/>
    </location>
</feature>
<dbReference type="SUPFAM" id="SSF103473">
    <property type="entry name" value="MFS general substrate transporter"/>
    <property type="match status" value="1"/>
</dbReference>
<dbReference type="PANTHER" id="PTHR23501">
    <property type="entry name" value="MAJOR FACILITATOR SUPERFAMILY"/>
    <property type="match status" value="1"/>
</dbReference>
<feature type="transmembrane region" description="Helical" evidence="6">
    <location>
        <begin position="189"/>
        <end position="210"/>
    </location>
</feature>
<accession>A0AAD7MY57</accession>
<dbReference type="PANTHER" id="PTHR23501:SF198">
    <property type="entry name" value="AZOLE RESISTANCE PROTEIN 1-RELATED"/>
    <property type="match status" value="1"/>
</dbReference>
<evidence type="ECO:0000313" key="8">
    <source>
        <dbReference type="EMBL" id="KAJ7738153.1"/>
    </source>
</evidence>
<keyword evidence="9" id="KW-1185">Reference proteome</keyword>
<dbReference type="GO" id="GO:0022857">
    <property type="term" value="F:transmembrane transporter activity"/>
    <property type="evidence" value="ECO:0007669"/>
    <property type="project" value="InterPro"/>
</dbReference>
<dbReference type="AlphaFoldDB" id="A0AAD7MY57"/>
<comment type="caution">
    <text evidence="8">The sequence shown here is derived from an EMBL/GenBank/DDBJ whole genome shotgun (WGS) entry which is preliminary data.</text>
</comment>
<keyword evidence="3 6" id="KW-1133">Transmembrane helix</keyword>
<dbReference type="Gene3D" id="1.20.1250.20">
    <property type="entry name" value="MFS general substrate transporter like domains"/>
    <property type="match status" value="2"/>
</dbReference>
<feature type="transmembrane region" description="Helical" evidence="6">
    <location>
        <begin position="107"/>
        <end position="126"/>
    </location>
</feature>
<evidence type="ECO:0000259" key="7">
    <source>
        <dbReference type="PROSITE" id="PS50850"/>
    </source>
</evidence>
<feature type="transmembrane region" description="Helical" evidence="6">
    <location>
        <begin position="302"/>
        <end position="322"/>
    </location>
</feature>
<keyword evidence="2 6" id="KW-0812">Transmembrane</keyword>
<dbReference type="InterPro" id="IPR011701">
    <property type="entry name" value="MFS"/>
</dbReference>
<evidence type="ECO:0000256" key="6">
    <source>
        <dbReference type="SAM" id="Phobius"/>
    </source>
</evidence>
<evidence type="ECO:0000256" key="1">
    <source>
        <dbReference type="ARBA" id="ARBA00004141"/>
    </source>
</evidence>
<evidence type="ECO:0000313" key="9">
    <source>
        <dbReference type="Proteomes" id="UP001215598"/>
    </source>
</evidence>
<keyword evidence="4 6" id="KW-0472">Membrane</keyword>
<dbReference type="GO" id="GO:0005886">
    <property type="term" value="C:plasma membrane"/>
    <property type="evidence" value="ECO:0007669"/>
    <property type="project" value="TreeGrafter"/>
</dbReference>
<dbReference type="EMBL" id="JARKIB010000113">
    <property type="protein sequence ID" value="KAJ7738153.1"/>
    <property type="molecule type" value="Genomic_DNA"/>
</dbReference>
<sequence>MKNEKNDTDALSNSGTMHNEVAETEPPANPSTVLPTKRLAVVFAAMLLSILLVALDQTILATALPRIASDFNAFPLQGWVATSFVLTESTFLLFFGQMLRLFPAKWILVSTVGIFEIGSIMCAASQNMGTLIAGRTISGVGAAGMFVALLQVLSQATRLEDRPKYMGMLGGVFGISQIIGPLIGGRWNFWISLPIGGLSMAVVSVFLKAVPPLGSDPTKRKWSDLLLQVWAIDWIGALLVAGSVTSFVLATQWGGNTKPWNDKDVIIAFVFFGVLGIVFLLWERHIGDRAMTPLKIFKSPSIYAIVAFGFFNRFTNLLYAYYLPIFYQVVRRHSAFKSGVDLLPLLLSGVVFVISGGVLVSRFGYYYPFLIISAVFLAISSGLFYTVNLSTSGAMLAGFQILLGVSNGFGMQNSVTAIQVEFHGQPKLLAQAQSVASFGQFLGGMVGLSVAEPVFATELTKFLTRYAPDAPTAAVRDSPTTLYDFIPPAQIPGVLRAYVESLRIVFILGVPIGVLSLLATAFIKNIKIVKEVPGKEQEADGKEKQESSDAVV</sequence>
<dbReference type="InterPro" id="IPR036259">
    <property type="entry name" value="MFS_trans_sf"/>
</dbReference>
<feature type="transmembrane region" description="Helical" evidence="6">
    <location>
        <begin position="504"/>
        <end position="523"/>
    </location>
</feature>
<name>A0AAD7MY57_9AGAR</name>
<evidence type="ECO:0000256" key="3">
    <source>
        <dbReference type="ARBA" id="ARBA00022989"/>
    </source>
</evidence>
<feature type="transmembrane region" description="Helical" evidence="6">
    <location>
        <begin position="132"/>
        <end position="153"/>
    </location>
</feature>
<gene>
    <name evidence="8" type="ORF">B0H16DRAFT_1761839</name>
</gene>
<feature type="transmembrane region" description="Helical" evidence="6">
    <location>
        <begin position="39"/>
        <end position="64"/>
    </location>
</feature>
<proteinExistence type="predicted"/>
<dbReference type="InterPro" id="IPR020846">
    <property type="entry name" value="MFS_dom"/>
</dbReference>
<feature type="transmembrane region" description="Helical" evidence="6">
    <location>
        <begin position="342"/>
        <end position="360"/>
    </location>
</feature>
<dbReference type="Pfam" id="PF07690">
    <property type="entry name" value="MFS_1"/>
    <property type="match status" value="1"/>
</dbReference>
<comment type="subcellular location">
    <subcellularLocation>
        <location evidence="1">Membrane</location>
        <topology evidence="1">Multi-pass membrane protein</topology>
    </subcellularLocation>
</comment>
<organism evidence="8 9">
    <name type="scientific">Mycena metata</name>
    <dbReference type="NCBI Taxonomy" id="1033252"/>
    <lineage>
        <taxon>Eukaryota</taxon>
        <taxon>Fungi</taxon>
        <taxon>Dikarya</taxon>
        <taxon>Basidiomycota</taxon>
        <taxon>Agaricomycotina</taxon>
        <taxon>Agaricomycetes</taxon>
        <taxon>Agaricomycetidae</taxon>
        <taxon>Agaricales</taxon>
        <taxon>Marasmiineae</taxon>
        <taxon>Mycenaceae</taxon>
        <taxon>Mycena</taxon>
    </lineage>
</organism>
<evidence type="ECO:0000256" key="4">
    <source>
        <dbReference type="ARBA" id="ARBA00023136"/>
    </source>
</evidence>
<feature type="domain" description="Major facilitator superfamily (MFS) profile" evidence="7">
    <location>
        <begin position="42"/>
        <end position="528"/>
    </location>
</feature>
<dbReference type="PROSITE" id="PS50850">
    <property type="entry name" value="MFS"/>
    <property type="match status" value="1"/>
</dbReference>
<evidence type="ECO:0000256" key="5">
    <source>
        <dbReference type="SAM" id="MobiDB-lite"/>
    </source>
</evidence>
<feature type="transmembrane region" description="Helical" evidence="6">
    <location>
        <begin position="265"/>
        <end position="282"/>
    </location>
</feature>